<gene>
    <name evidence="2" type="ORF">LQE92_10335</name>
</gene>
<dbReference type="AlphaFoldDB" id="A0AAP2RJK8"/>
<evidence type="ECO:0000259" key="1">
    <source>
        <dbReference type="PROSITE" id="PS51746"/>
    </source>
</evidence>
<dbReference type="SMART" id="SM00332">
    <property type="entry name" value="PP2Cc"/>
    <property type="match status" value="1"/>
</dbReference>
<dbReference type="SMART" id="SM00331">
    <property type="entry name" value="PP2C_SIG"/>
    <property type="match status" value="1"/>
</dbReference>
<proteinExistence type="predicted"/>
<evidence type="ECO:0000313" key="2">
    <source>
        <dbReference type="EMBL" id="MCD2493021.1"/>
    </source>
</evidence>
<dbReference type="Proteomes" id="UP001299265">
    <property type="component" value="Unassembled WGS sequence"/>
</dbReference>
<evidence type="ECO:0000313" key="3">
    <source>
        <dbReference type="Proteomes" id="UP001299265"/>
    </source>
</evidence>
<reference evidence="2 3" key="1">
    <citation type="submission" date="2021-11" db="EMBL/GenBank/DDBJ databases">
        <title>Lacrimispora sp. nov. NSJ-141 isolated from human feces.</title>
        <authorList>
            <person name="Abdugheni R."/>
        </authorList>
    </citation>
    <scope>NUCLEOTIDE SEQUENCE [LARGE SCALE GENOMIC DNA]</scope>
    <source>
        <strain evidence="2 3">NSJ-141</strain>
    </source>
</reference>
<dbReference type="EMBL" id="JAJNOR010000005">
    <property type="protein sequence ID" value="MCD2493021.1"/>
    <property type="molecule type" value="Genomic_DNA"/>
</dbReference>
<dbReference type="InterPro" id="IPR036457">
    <property type="entry name" value="PPM-type-like_dom_sf"/>
</dbReference>
<dbReference type="CDD" id="cd00143">
    <property type="entry name" value="PP2Cc"/>
    <property type="match status" value="1"/>
</dbReference>
<dbReference type="RefSeq" id="WP_231062883.1">
    <property type="nucleotide sequence ID" value="NZ_JAJNOR010000005.1"/>
</dbReference>
<feature type="domain" description="PPM-type phosphatase" evidence="1">
    <location>
        <begin position="4"/>
        <end position="237"/>
    </location>
</feature>
<dbReference type="PROSITE" id="PS51746">
    <property type="entry name" value="PPM_2"/>
    <property type="match status" value="1"/>
</dbReference>
<dbReference type="Gene3D" id="3.60.40.10">
    <property type="entry name" value="PPM-type phosphatase domain"/>
    <property type="match status" value="1"/>
</dbReference>
<comment type="caution">
    <text evidence="2">The sequence shown here is derived from an EMBL/GenBank/DDBJ whole genome shotgun (WGS) entry which is preliminary data.</text>
</comment>
<sequence>MRARASGCSFQGSRKYNEDTIFYEETDTGFLAAVADGLGGHGGGAEASDAAVRSFVQGFRETPQITEENLRSLLEQANRIIRDRQTERQKMRTTFVSLVCGEKEWAAVHVGDSRLYWFQNGFLRFRTLDHSVSQMAALAGEIGEEQIRFHEDRNKVLRALGGTEMVRPDIMRQEGSPAGSAFLLCTDGFWENVWEDEMLTDLLKSGTPKTWLSYMLARIGRRMDEKSDNLSAVAVFIPE</sequence>
<dbReference type="SUPFAM" id="SSF81606">
    <property type="entry name" value="PP2C-like"/>
    <property type="match status" value="1"/>
</dbReference>
<dbReference type="InterPro" id="IPR001932">
    <property type="entry name" value="PPM-type_phosphatase-like_dom"/>
</dbReference>
<keyword evidence="3" id="KW-1185">Reference proteome</keyword>
<accession>A0AAP2RJK8</accession>
<name>A0AAP2RJK8_9FIRM</name>
<dbReference type="Pfam" id="PF13672">
    <property type="entry name" value="PP2C_2"/>
    <property type="match status" value="1"/>
</dbReference>
<organism evidence="2 3">
    <name type="scientific">Lientehia hominis</name>
    <dbReference type="NCBI Taxonomy" id="2897778"/>
    <lineage>
        <taxon>Bacteria</taxon>
        <taxon>Bacillati</taxon>
        <taxon>Bacillota</taxon>
        <taxon>Clostridia</taxon>
        <taxon>Lachnospirales</taxon>
        <taxon>Lachnospiraceae</taxon>
        <taxon>Lientehia</taxon>
    </lineage>
</organism>
<protein>
    <submittedName>
        <fullName evidence="2">Serine/threonine-protein phosphatase</fullName>
    </submittedName>
</protein>